<name>A0ABP0TW12_9BRYO</name>
<sequence>MEMQASGVCAAAVLLLSMCLIFSAQAARTEPQQLLGETQQLLGDERPILQQSLVDKVNAHPKATWKAGFNDRFAHHTVKHLKKMCGTIMIPAKKLDPSISTVSFDHENLRLPKNFDARKEWDRCPSLSVVLDQGHCGSCWAFGAVESLTDRFCIHLNETALLSENDLLACCGFECGDGCEGGYPIRAWQYFKRTGVVTNECDPYFDQVGCGHPGCYPIYETPQCVKNCVNDEFWLDSKHHGISAYDISEDPKDLMAEVYKNGPVEVAFDVYEDFAHYKSGVYQHLHGDYMGGHAVKLVGWGTTDEGVDYWIVVNSWNHSWGEDGTFRIVRGNDECGIESYAVAGLPFNKNMAEGEYVNLSHFLTY</sequence>
<evidence type="ECO:0000256" key="4">
    <source>
        <dbReference type="ARBA" id="ARBA00022801"/>
    </source>
</evidence>
<evidence type="ECO:0000313" key="9">
    <source>
        <dbReference type="EMBL" id="CAK9206461.1"/>
    </source>
</evidence>
<evidence type="ECO:0000256" key="2">
    <source>
        <dbReference type="ARBA" id="ARBA00022670"/>
    </source>
</evidence>
<keyword evidence="3 7" id="KW-0732">Signal</keyword>
<organism evidence="9 10">
    <name type="scientific">Sphagnum troendelagicum</name>
    <dbReference type="NCBI Taxonomy" id="128251"/>
    <lineage>
        <taxon>Eukaryota</taxon>
        <taxon>Viridiplantae</taxon>
        <taxon>Streptophyta</taxon>
        <taxon>Embryophyta</taxon>
        <taxon>Bryophyta</taxon>
        <taxon>Sphagnophytina</taxon>
        <taxon>Sphagnopsida</taxon>
        <taxon>Sphagnales</taxon>
        <taxon>Sphagnaceae</taxon>
        <taxon>Sphagnum</taxon>
    </lineage>
</organism>
<dbReference type="InterPro" id="IPR025660">
    <property type="entry name" value="Pept_his_AS"/>
</dbReference>
<evidence type="ECO:0000256" key="1">
    <source>
        <dbReference type="ARBA" id="ARBA00008455"/>
    </source>
</evidence>
<accession>A0ABP0TW12</accession>
<evidence type="ECO:0000256" key="5">
    <source>
        <dbReference type="ARBA" id="ARBA00022807"/>
    </source>
</evidence>
<dbReference type="Pfam" id="PF08127">
    <property type="entry name" value="Propeptide_C1"/>
    <property type="match status" value="1"/>
</dbReference>
<reference evidence="9" key="1">
    <citation type="submission" date="2024-02" db="EMBL/GenBank/DDBJ databases">
        <authorList>
            <consortium name="ELIXIR-Norway"/>
            <consortium name="Elixir Norway"/>
        </authorList>
    </citation>
    <scope>NUCLEOTIDE SEQUENCE</scope>
</reference>
<evidence type="ECO:0000313" key="10">
    <source>
        <dbReference type="Proteomes" id="UP001497512"/>
    </source>
</evidence>
<gene>
    <name evidence="9" type="ORF">CSSPTR1EN2_LOCUS8360</name>
</gene>
<dbReference type="InterPro" id="IPR013128">
    <property type="entry name" value="Peptidase_C1A"/>
</dbReference>
<dbReference type="Pfam" id="PF00112">
    <property type="entry name" value="Peptidase_C1"/>
    <property type="match status" value="1"/>
</dbReference>
<dbReference type="InterPro" id="IPR038765">
    <property type="entry name" value="Papain-like_cys_pep_sf"/>
</dbReference>
<dbReference type="SUPFAM" id="SSF54001">
    <property type="entry name" value="Cysteine proteinases"/>
    <property type="match status" value="1"/>
</dbReference>
<dbReference type="CDD" id="cd02620">
    <property type="entry name" value="Peptidase_C1A_CathepsinB"/>
    <property type="match status" value="1"/>
</dbReference>
<dbReference type="InterPro" id="IPR000169">
    <property type="entry name" value="Pept_cys_AS"/>
</dbReference>
<feature type="signal peptide" evidence="7">
    <location>
        <begin position="1"/>
        <end position="26"/>
    </location>
</feature>
<dbReference type="PRINTS" id="PR00705">
    <property type="entry name" value="PAPAIN"/>
</dbReference>
<keyword evidence="2" id="KW-0645">Protease</keyword>
<dbReference type="Gene3D" id="3.90.70.10">
    <property type="entry name" value="Cysteine proteinases"/>
    <property type="match status" value="1"/>
</dbReference>
<evidence type="ECO:0000256" key="3">
    <source>
        <dbReference type="ARBA" id="ARBA00022729"/>
    </source>
</evidence>
<dbReference type="Proteomes" id="UP001497512">
    <property type="component" value="Chromosome 15"/>
</dbReference>
<evidence type="ECO:0000256" key="6">
    <source>
        <dbReference type="ARBA" id="ARBA00023157"/>
    </source>
</evidence>
<keyword evidence="4" id="KW-0378">Hydrolase</keyword>
<dbReference type="InterPro" id="IPR012599">
    <property type="entry name" value="Propeptide_C1A"/>
</dbReference>
<feature type="domain" description="Peptidase C1A papain C-terminal" evidence="8">
    <location>
        <begin position="111"/>
        <end position="345"/>
    </location>
</feature>
<dbReference type="SMART" id="SM00645">
    <property type="entry name" value="Pept_C1"/>
    <property type="match status" value="1"/>
</dbReference>
<comment type="similarity">
    <text evidence="1">Belongs to the peptidase C1 family.</text>
</comment>
<dbReference type="PROSITE" id="PS00639">
    <property type="entry name" value="THIOL_PROTEASE_HIS"/>
    <property type="match status" value="1"/>
</dbReference>
<proteinExistence type="inferred from homology"/>
<keyword evidence="6" id="KW-1015">Disulfide bond</keyword>
<keyword evidence="10" id="KW-1185">Reference proteome</keyword>
<keyword evidence="5" id="KW-0788">Thiol protease</keyword>
<dbReference type="EMBL" id="OZ019907">
    <property type="protein sequence ID" value="CAK9206461.1"/>
    <property type="molecule type" value="Genomic_DNA"/>
</dbReference>
<evidence type="ECO:0000256" key="7">
    <source>
        <dbReference type="SAM" id="SignalP"/>
    </source>
</evidence>
<dbReference type="PANTHER" id="PTHR12411">
    <property type="entry name" value="CYSTEINE PROTEASE FAMILY C1-RELATED"/>
    <property type="match status" value="1"/>
</dbReference>
<feature type="chain" id="PRO_5046575760" description="Peptidase C1A papain C-terminal domain-containing protein" evidence="7">
    <location>
        <begin position="27"/>
        <end position="365"/>
    </location>
</feature>
<evidence type="ECO:0000259" key="8">
    <source>
        <dbReference type="SMART" id="SM00645"/>
    </source>
</evidence>
<protein>
    <recommendedName>
        <fullName evidence="8">Peptidase C1A papain C-terminal domain-containing protein</fullName>
    </recommendedName>
</protein>
<dbReference type="PROSITE" id="PS00139">
    <property type="entry name" value="THIOL_PROTEASE_CYS"/>
    <property type="match status" value="1"/>
</dbReference>
<dbReference type="InterPro" id="IPR000668">
    <property type="entry name" value="Peptidase_C1A_C"/>
</dbReference>